<dbReference type="Proteomes" id="UP000014400">
    <property type="component" value="Unassembled WGS sequence"/>
</dbReference>
<organism evidence="1 2">
    <name type="scientific">Sutterella wadsworthensis HGA0223</name>
    <dbReference type="NCBI Taxonomy" id="1203554"/>
    <lineage>
        <taxon>Bacteria</taxon>
        <taxon>Pseudomonadati</taxon>
        <taxon>Pseudomonadota</taxon>
        <taxon>Betaproteobacteria</taxon>
        <taxon>Burkholderiales</taxon>
        <taxon>Sutterellaceae</taxon>
        <taxon>Sutterella</taxon>
    </lineage>
</organism>
<name>S3BNN8_9BURK</name>
<gene>
    <name evidence="1" type="ORF">HMPREF1476_00243</name>
</gene>
<dbReference type="EMBL" id="ATCF01000004">
    <property type="protein sequence ID" value="EPE02007.1"/>
    <property type="molecule type" value="Genomic_DNA"/>
</dbReference>
<sequence length="96" mass="11003">MPLCFDCRNIAPLGPKPKTEYLQLQVGQWGMLARGLVECAHREPGQTYARFRSVEAAGSCPFFEPESDAEKREGRRKLAKAQRTRFTVWMRSIKSK</sequence>
<proteinExistence type="predicted"/>
<comment type="caution">
    <text evidence="1">The sequence shown here is derived from an EMBL/GenBank/DDBJ whole genome shotgun (WGS) entry which is preliminary data.</text>
</comment>
<dbReference type="STRING" id="1203554.HMPREF1476_00243"/>
<keyword evidence="2" id="KW-1185">Reference proteome</keyword>
<dbReference type="PATRIC" id="fig|1203554.3.peg.221"/>
<dbReference type="AlphaFoldDB" id="S3BNN8"/>
<protein>
    <submittedName>
        <fullName evidence="1">Uncharacterized protein</fullName>
    </submittedName>
</protein>
<accession>S3BNN8</accession>
<reference evidence="1 2" key="1">
    <citation type="submission" date="2013-04" db="EMBL/GenBank/DDBJ databases">
        <title>The Genome Sequence of Sutterella wadsworthensis HGA0223.</title>
        <authorList>
            <consortium name="The Broad Institute Genomics Platform"/>
            <person name="Earl A."/>
            <person name="Ward D."/>
            <person name="Feldgarden M."/>
            <person name="Gevers D."/>
            <person name="Schmidt T.M."/>
            <person name="Dover J."/>
            <person name="Dai D."/>
            <person name="Walker B."/>
            <person name="Young S."/>
            <person name="Zeng Q."/>
            <person name="Gargeya S."/>
            <person name="Fitzgerald M."/>
            <person name="Haas B."/>
            <person name="Abouelleil A."/>
            <person name="Allen A.W."/>
            <person name="Alvarado L."/>
            <person name="Arachchi H.M."/>
            <person name="Berlin A.M."/>
            <person name="Chapman S.B."/>
            <person name="Gainer-Dewar J."/>
            <person name="Goldberg J."/>
            <person name="Griggs A."/>
            <person name="Gujja S."/>
            <person name="Hansen M."/>
            <person name="Howarth C."/>
            <person name="Imamovic A."/>
            <person name="Ireland A."/>
            <person name="Larimer J."/>
            <person name="McCowan C."/>
            <person name="Murphy C."/>
            <person name="Pearson M."/>
            <person name="Poon T.W."/>
            <person name="Priest M."/>
            <person name="Roberts A."/>
            <person name="Saif S."/>
            <person name="Shea T."/>
            <person name="Sisk P."/>
            <person name="Sykes S."/>
            <person name="Wortman J."/>
            <person name="Nusbaum C."/>
            <person name="Birren B."/>
        </authorList>
    </citation>
    <scope>NUCLEOTIDE SEQUENCE [LARGE SCALE GENOMIC DNA]</scope>
    <source>
        <strain evidence="1 2">HGA0223</strain>
    </source>
</reference>
<dbReference type="HOGENOM" id="CLU_2358629_0_0_4"/>
<evidence type="ECO:0000313" key="1">
    <source>
        <dbReference type="EMBL" id="EPE02007.1"/>
    </source>
</evidence>
<evidence type="ECO:0000313" key="2">
    <source>
        <dbReference type="Proteomes" id="UP000014400"/>
    </source>
</evidence>